<dbReference type="WBParaSite" id="Minc3s03725g34620">
    <property type="protein sequence ID" value="Minc3s03725g34620"/>
    <property type="gene ID" value="Minc3s03725g34620"/>
</dbReference>
<evidence type="ECO:0000256" key="5">
    <source>
        <dbReference type="ARBA" id="ARBA00047475"/>
    </source>
</evidence>
<accession>A0A914NA76</accession>
<evidence type="ECO:0000256" key="3">
    <source>
        <dbReference type="ARBA" id="ARBA00022676"/>
    </source>
</evidence>
<dbReference type="Proteomes" id="UP000887563">
    <property type="component" value="Unplaced"/>
</dbReference>
<reference evidence="7" key="1">
    <citation type="submission" date="2022-11" db="UniProtKB">
        <authorList>
            <consortium name="WormBaseParasite"/>
        </authorList>
    </citation>
    <scope>IDENTIFICATION</scope>
</reference>
<keyword evidence="4" id="KW-0808">Transferase</keyword>
<dbReference type="InterPro" id="IPR050271">
    <property type="entry name" value="UDP-glycosyltransferase"/>
</dbReference>
<keyword evidence="3" id="KW-0328">Glycosyltransferase</keyword>
<comment type="similarity">
    <text evidence="1">Belongs to the UDP-glycosyltransferase family.</text>
</comment>
<dbReference type="EC" id="2.4.1.17" evidence="2"/>
<comment type="catalytic activity">
    <reaction evidence="5">
        <text>glucuronate acceptor + UDP-alpha-D-glucuronate = acceptor beta-D-glucuronoside + UDP + H(+)</text>
        <dbReference type="Rhea" id="RHEA:21032"/>
        <dbReference type="ChEBI" id="CHEBI:15378"/>
        <dbReference type="ChEBI" id="CHEBI:58052"/>
        <dbReference type="ChEBI" id="CHEBI:58223"/>
        <dbReference type="ChEBI" id="CHEBI:132367"/>
        <dbReference type="ChEBI" id="CHEBI:132368"/>
        <dbReference type="EC" id="2.4.1.17"/>
    </reaction>
</comment>
<dbReference type="PANTHER" id="PTHR48043">
    <property type="entry name" value="EG:EG0003.4 PROTEIN-RELATED"/>
    <property type="match status" value="1"/>
</dbReference>
<protein>
    <recommendedName>
        <fullName evidence="2">glucuronosyltransferase</fullName>
        <ecNumber evidence="2">2.4.1.17</ecNumber>
    </recommendedName>
</protein>
<proteinExistence type="inferred from homology"/>
<organism evidence="6 7">
    <name type="scientific">Meloidogyne incognita</name>
    <name type="common">Southern root-knot nematode worm</name>
    <name type="synonym">Oxyuris incognita</name>
    <dbReference type="NCBI Taxonomy" id="6306"/>
    <lineage>
        <taxon>Eukaryota</taxon>
        <taxon>Metazoa</taxon>
        <taxon>Ecdysozoa</taxon>
        <taxon>Nematoda</taxon>
        <taxon>Chromadorea</taxon>
        <taxon>Rhabditida</taxon>
        <taxon>Tylenchina</taxon>
        <taxon>Tylenchomorpha</taxon>
        <taxon>Tylenchoidea</taxon>
        <taxon>Meloidogynidae</taxon>
        <taxon>Meloidogyninae</taxon>
        <taxon>Meloidogyne</taxon>
        <taxon>Meloidogyne incognita group</taxon>
    </lineage>
</organism>
<name>A0A914NA76_MELIC</name>
<sequence length="242" mass="28198">MAGSFAVFEALGIEETFDVSNSVFNPQYLQFLGINVLDYQVPVYNLAKPGDWVNGEWQKDRDENRSEHEVINRLIQKLFTSTSHDLYDSLFDDLKLAIEKPSTLDVLFKKIKYHFINQHPLIKFNEFPEDDKIVYIGGILVEDDKLLTETKKKEDNEFYCHVLVSFGTMDYIEMYPILYMIRQVFVKFPHCYFHIRATGNSTFDNGYTTKDPLPQKEILSHPNTRVFISHCGINSVNEVLYA</sequence>
<dbReference type="InterPro" id="IPR002213">
    <property type="entry name" value="UDP_glucos_trans"/>
</dbReference>
<dbReference type="AlphaFoldDB" id="A0A914NA76"/>
<dbReference type="SUPFAM" id="SSF53756">
    <property type="entry name" value="UDP-Glycosyltransferase/glycogen phosphorylase"/>
    <property type="match status" value="1"/>
</dbReference>
<evidence type="ECO:0000256" key="2">
    <source>
        <dbReference type="ARBA" id="ARBA00012544"/>
    </source>
</evidence>
<dbReference type="PANTHER" id="PTHR48043:SF22">
    <property type="entry name" value="GLUCURONOSYLTRANSFERASE"/>
    <property type="match status" value="1"/>
</dbReference>
<evidence type="ECO:0000256" key="1">
    <source>
        <dbReference type="ARBA" id="ARBA00009995"/>
    </source>
</evidence>
<keyword evidence="6" id="KW-1185">Reference proteome</keyword>
<dbReference type="GO" id="GO:0015020">
    <property type="term" value="F:glucuronosyltransferase activity"/>
    <property type="evidence" value="ECO:0007669"/>
    <property type="project" value="UniProtKB-EC"/>
</dbReference>
<evidence type="ECO:0000313" key="6">
    <source>
        <dbReference type="Proteomes" id="UP000887563"/>
    </source>
</evidence>
<dbReference type="Gene3D" id="3.40.50.2000">
    <property type="entry name" value="Glycogen Phosphorylase B"/>
    <property type="match status" value="1"/>
</dbReference>
<evidence type="ECO:0000313" key="7">
    <source>
        <dbReference type="WBParaSite" id="Minc3s03725g34620"/>
    </source>
</evidence>
<evidence type="ECO:0000256" key="4">
    <source>
        <dbReference type="ARBA" id="ARBA00022679"/>
    </source>
</evidence>
<dbReference type="Pfam" id="PF00201">
    <property type="entry name" value="UDPGT"/>
    <property type="match status" value="1"/>
</dbReference>